<dbReference type="InterPro" id="IPR013941">
    <property type="entry name" value="ZDS1_C"/>
</dbReference>
<feature type="region of interest" description="Disordered" evidence="1">
    <location>
        <begin position="446"/>
        <end position="469"/>
    </location>
</feature>
<dbReference type="OMA" id="KYKPVRN"/>
<feature type="region of interest" description="Disordered" evidence="1">
    <location>
        <begin position="133"/>
        <end position="166"/>
    </location>
</feature>
<protein>
    <recommendedName>
        <fullName evidence="2">Protein Zds1 C-terminal domain-containing protein</fullName>
    </recommendedName>
</protein>
<dbReference type="EMBL" id="KE123927">
    <property type="protein sequence ID" value="EPB89964.1"/>
    <property type="molecule type" value="Genomic_DNA"/>
</dbReference>
<feature type="compositionally biased region" description="Low complexity" evidence="1">
    <location>
        <begin position="328"/>
        <end position="339"/>
    </location>
</feature>
<organism evidence="3 4">
    <name type="scientific">Mucor circinelloides f. circinelloides (strain 1006PhL)</name>
    <name type="common">Mucormycosis agent</name>
    <name type="synonym">Calyptromyces circinelloides</name>
    <dbReference type="NCBI Taxonomy" id="1220926"/>
    <lineage>
        <taxon>Eukaryota</taxon>
        <taxon>Fungi</taxon>
        <taxon>Fungi incertae sedis</taxon>
        <taxon>Mucoromycota</taxon>
        <taxon>Mucoromycotina</taxon>
        <taxon>Mucoromycetes</taxon>
        <taxon>Mucorales</taxon>
        <taxon>Mucorineae</taxon>
        <taxon>Mucoraceae</taxon>
        <taxon>Mucor</taxon>
    </lineage>
</organism>
<reference evidence="4" key="1">
    <citation type="submission" date="2013-05" db="EMBL/GenBank/DDBJ databases">
        <title>The Genome sequence of Mucor circinelloides f. circinelloides 1006PhL.</title>
        <authorList>
            <consortium name="The Broad Institute Genomics Platform"/>
            <person name="Cuomo C."/>
            <person name="Earl A."/>
            <person name="Findley K."/>
            <person name="Lee S.C."/>
            <person name="Walker B."/>
            <person name="Young S."/>
            <person name="Zeng Q."/>
            <person name="Gargeya S."/>
            <person name="Fitzgerald M."/>
            <person name="Haas B."/>
            <person name="Abouelleil A."/>
            <person name="Allen A.W."/>
            <person name="Alvarado L."/>
            <person name="Arachchi H.M."/>
            <person name="Berlin A.M."/>
            <person name="Chapman S.B."/>
            <person name="Gainer-Dewar J."/>
            <person name="Goldberg J."/>
            <person name="Griggs A."/>
            <person name="Gujja S."/>
            <person name="Hansen M."/>
            <person name="Howarth C."/>
            <person name="Imamovic A."/>
            <person name="Ireland A."/>
            <person name="Larimer J."/>
            <person name="McCowan C."/>
            <person name="Murphy C."/>
            <person name="Pearson M."/>
            <person name="Poon T.W."/>
            <person name="Priest M."/>
            <person name="Roberts A."/>
            <person name="Saif S."/>
            <person name="Shea T."/>
            <person name="Sisk P."/>
            <person name="Sykes S."/>
            <person name="Wortman J."/>
            <person name="Nusbaum C."/>
            <person name="Birren B."/>
        </authorList>
    </citation>
    <scope>NUCLEOTIDE SEQUENCE [LARGE SCALE GENOMIC DNA]</scope>
    <source>
        <strain evidence="4">1006PhL</strain>
    </source>
</reference>
<keyword evidence="4" id="KW-1185">Reference proteome</keyword>
<feature type="compositionally biased region" description="Polar residues" evidence="1">
    <location>
        <begin position="310"/>
        <end position="327"/>
    </location>
</feature>
<dbReference type="GO" id="GO:0010971">
    <property type="term" value="P:positive regulation of G2/M transition of mitotic cell cycle"/>
    <property type="evidence" value="ECO:0007669"/>
    <property type="project" value="TreeGrafter"/>
</dbReference>
<name>S2JJ84_MUCC1</name>
<dbReference type="PANTHER" id="PTHR28089:SF1">
    <property type="entry name" value="PROTEIN ZDS1-RELATED"/>
    <property type="match status" value="1"/>
</dbReference>
<dbReference type="InterPro" id="IPR040206">
    <property type="entry name" value="Zds1/2"/>
</dbReference>
<dbReference type="SMART" id="SM01327">
    <property type="entry name" value="Zds_C"/>
    <property type="match status" value="1"/>
</dbReference>
<dbReference type="AlphaFoldDB" id="S2JJ84"/>
<evidence type="ECO:0000313" key="3">
    <source>
        <dbReference type="EMBL" id="EPB89964.1"/>
    </source>
</evidence>
<dbReference type="OrthoDB" id="5589766at2759"/>
<dbReference type="GO" id="GO:0005737">
    <property type="term" value="C:cytoplasm"/>
    <property type="evidence" value="ECO:0007669"/>
    <property type="project" value="TreeGrafter"/>
</dbReference>
<feature type="region of interest" description="Disordered" evidence="1">
    <location>
        <begin position="281"/>
        <end position="365"/>
    </location>
</feature>
<dbReference type="Proteomes" id="UP000014254">
    <property type="component" value="Unassembled WGS sequence"/>
</dbReference>
<dbReference type="VEuPathDB" id="FungiDB:HMPREF1544_03213"/>
<feature type="compositionally biased region" description="Low complexity" evidence="1">
    <location>
        <begin position="290"/>
        <end position="305"/>
    </location>
</feature>
<feature type="domain" description="Protein Zds1 C-terminal" evidence="2">
    <location>
        <begin position="358"/>
        <end position="410"/>
    </location>
</feature>
<accession>S2JJ84</accession>
<sequence length="531" mass="60323">MDVIEKVDIPNDNNGIVKLNKDIYQNCFILPSQSIINYDLTPLKFNDSSYTEKDSKKVPSFVTNSIDYNNENDDMMMANHATSNPTSTSIWVPADKHPQISPNEYNDWIKIHTNEKHTGVTVSRKRSVLSTLSFNATDDDSHSSGSSTSDEEEEPVTPTNTNTMHSLPDAFAENLKEDQLEKDSKEEANEQKIAEALPCRQASHVKQETSLNRMEDDSSIPLQQLPKPKKSTILQSKEQAPIIVPRVATTPKSPDTLNADLRSKKDKKSWFSGLLHDLKKTSKPQKSKKTGLSSLFSKSSSSSPSKKQETAQTKSSNTGKTQQASPNSSSLSLSSTKPPNAKPKKKKLESEVSKHIVTQRNIQPLPQRYPLNTERAIYRLSHVKLGNPRRPLQQQVVISNMMYWYLSIQQQQQQQQQQNYHYNKRQQVYFNNIYQATYQSFEPPTPGGGYHQHQPHFHSYPTMPTSHHQQQSFSYYTSSPVQQLYDESYHATTAPQTTEKPKTSKKKYKPVRNSQYDPMVFENAVGIQTLL</sequence>
<feature type="region of interest" description="Disordered" evidence="1">
    <location>
        <begin position="491"/>
        <end position="511"/>
    </location>
</feature>
<feature type="region of interest" description="Disordered" evidence="1">
    <location>
        <begin position="200"/>
        <end position="261"/>
    </location>
</feature>
<dbReference type="Pfam" id="PF08632">
    <property type="entry name" value="Zds_C"/>
    <property type="match status" value="1"/>
</dbReference>
<evidence type="ECO:0000313" key="4">
    <source>
        <dbReference type="Proteomes" id="UP000014254"/>
    </source>
</evidence>
<proteinExistence type="predicted"/>
<evidence type="ECO:0000259" key="2">
    <source>
        <dbReference type="SMART" id="SM01327"/>
    </source>
</evidence>
<gene>
    <name evidence="3" type="ORF">HMPREF1544_03213</name>
</gene>
<dbReference type="GO" id="GO:0030010">
    <property type="term" value="P:establishment of cell polarity"/>
    <property type="evidence" value="ECO:0007669"/>
    <property type="project" value="TreeGrafter"/>
</dbReference>
<dbReference type="STRING" id="1220926.S2JJ84"/>
<evidence type="ECO:0000256" key="1">
    <source>
        <dbReference type="SAM" id="MobiDB-lite"/>
    </source>
</evidence>
<dbReference type="PANTHER" id="PTHR28089">
    <property type="entry name" value="PROTEIN ZDS1-RELATED"/>
    <property type="match status" value="1"/>
</dbReference>
<dbReference type="eggNOG" id="ENOG502RC08">
    <property type="taxonomic scope" value="Eukaryota"/>
</dbReference>
<dbReference type="InParanoid" id="S2JJ84"/>